<reference evidence="1" key="2">
    <citation type="submission" date="2023-05" db="EMBL/GenBank/DDBJ databases">
        <authorList>
            <person name="Fouks B."/>
        </authorList>
    </citation>
    <scope>NUCLEOTIDE SEQUENCE</scope>
    <source>
        <strain evidence="1">Stay&amp;Tobe</strain>
        <tissue evidence="1">Testes</tissue>
    </source>
</reference>
<sequence length="61" mass="6912">EQSERLQCAYGDACMGASSVRRWVKHLKMGTRVSKMSLVAVAHALPPRIATRKELMRQAYH</sequence>
<name>A0AAD7ZVC0_DIPPU</name>
<dbReference type="Proteomes" id="UP001233999">
    <property type="component" value="Unassembled WGS sequence"/>
</dbReference>
<evidence type="ECO:0000313" key="1">
    <source>
        <dbReference type="EMBL" id="KAJ9587325.1"/>
    </source>
</evidence>
<dbReference type="EMBL" id="JASPKZ010006452">
    <property type="protein sequence ID" value="KAJ9587325.1"/>
    <property type="molecule type" value="Genomic_DNA"/>
</dbReference>
<reference evidence="1" key="1">
    <citation type="journal article" date="2023" name="IScience">
        <title>Live-bearing cockroach genome reveals convergent evolutionary mechanisms linked to viviparity in insects and beyond.</title>
        <authorList>
            <person name="Fouks B."/>
            <person name="Harrison M.C."/>
            <person name="Mikhailova A.A."/>
            <person name="Marchal E."/>
            <person name="English S."/>
            <person name="Carruthers M."/>
            <person name="Jennings E.C."/>
            <person name="Chiamaka E.L."/>
            <person name="Frigard R.A."/>
            <person name="Pippel M."/>
            <person name="Attardo G.M."/>
            <person name="Benoit J.B."/>
            <person name="Bornberg-Bauer E."/>
            <person name="Tobe S.S."/>
        </authorList>
    </citation>
    <scope>NUCLEOTIDE SEQUENCE</scope>
    <source>
        <strain evidence="1">Stay&amp;Tobe</strain>
    </source>
</reference>
<comment type="caution">
    <text evidence="1">The sequence shown here is derived from an EMBL/GenBank/DDBJ whole genome shotgun (WGS) entry which is preliminary data.</text>
</comment>
<feature type="non-terminal residue" evidence="1">
    <location>
        <position position="1"/>
    </location>
</feature>
<proteinExistence type="predicted"/>
<keyword evidence="2" id="KW-1185">Reference proteome</keyword>
<accession>A0AAD7ZVC0</accession>
<feature type="non-terminal residue" evidence="1">
    <location>
        <position position="61"/>
    </location>
</feature>
<dbReference type="AlphaFoldDB" id="A0AAD7ZVC0"/>
<protein>
    <submittedName>
        <fullName evidence="1">Uncharacterized protein</fullName>
    </submittedName>
</protein>
<organism evidence="1 2">
    <name type="scientific">Diploptera punctata</name>
    <name type="common">Pacific beetle cockroach</name>
    <dbReference type="NCBI Taxonomy" id="6984"/>
    <lineage>
        <taxon>Eukaryota</taxon>
        <taxon>Metazoa</taxon>
        <taxon>Ecdysozoa</taxon>
        <taxon>Arthropoda</taxon>
        <taxon>Hexapoda</taxon>
        <taxon>Insecta</taxon>
        <taxon>Pterygota</taxon>
        <taxon>Neoptera</taxon>
        <taxon>Polyneoptera</taxon>
        <taxon>Dictyoptera</taxon>
        <taxon>Blattodea</taxon>
        <taxon>Blaberoidea</taxon>
        <taxon>Blaberidae</taxon>
        <taxon>Diplopterinae</taxon>
        <taxon>Diploptera</taxon>
    </lineage>
</organism>
<evidence type="ECO:0000313" key="2">
    <source>
        <dbReference type="Proteomes" id="UP001233999"/>
    </source>
</evidence>
<gene>
    <name evidence="1" type="ORF">L9F63_019152</name>
</gene>